<organism evidence="3 4">
    <name type="scientific">Myroides phaeus</name>
    <dbReference type="NCBI Taxonomy" id="702745"/>
    <lineage>
        <taxon>Bacteria</taxon>
        <taxon>Pseudomonadati</taxon>
        <taxon>Bacteroidota</taxon>
        <taxon>Flavobacteriia</taxon>
        <taxon>Flavobacteriales</taxon>
        <taxon>Flavobacteriaceae</taxon>
        <taxon>Myroides</taxon>
    </lineage>
</organism>
<proteinExistence type="predicted"/>
<gene>
    <name evidence="3" type="ORF">SAMN05421818_1173</name>
</gene>
<evidence type="ECO:0000256" key="1">
    <source>
        <dbReference type="ARBA" id="ARBA00023118"/>
    </source>
</evidence>
<dbReference type="PROSITE" id="PS50152">
    <property type="entry name" value="25A_SYNTH_3"/>
    <property type="match status" value="1"/>
</dbReference>
<dbReference type="STRING" id="702745.SAMN05421818_1173"/>
<dbReference type="GO" id="GO:0016779">
    <property type="term" value="F:nucleotidyltransferase activity"/>
    <property type="evidence" value="ECO:0007669"/>
    <property type="project" value="InterPro"/>
</dbReference>
<keyword evidence="1" id="KW-0051">Antiviral defense</keyword>
<evidence type="ECO:0000313" key="3">
    <source>
        <dbReference type="EMBL" id="SDH81852.1"/>
    </source>
</evidence>
<dbReference type="GO" id="GO:0051607">
    <property type="term" value="P:defense response to virus"/>
    <property type="evidence" value="ECO:0007669"/>
    <property type="project" value="UniProtKB-KW"/>
</dbReference>
<sequence>MDTEQIFQDFSNNLIVNNQKSIENRFGLIIQRLNSDFHNLESKTENGIYVGSYGRTTAINGVSDLDLIFVLPDILYSQYNDRQGNKQSQLLQDVRDSIKKTYPSSKVRGDGQVVVIEFKNDFIEVCPCFLKSDGSYTFPDSNNGGTWKKTNPIPEALEINNYNNLCNKNLIILCRYIRAWKNKCGVKIGGLLIDTLVYDFFKSDTKYKEYTFEYHHLLIKDFFEYLANLNDNRVYWYAPGSNQHVFKKNSNFRSKAKKALKNIEEAIGKKDNKTVYEIWRRVFGRIFPYPQSIKEVSYNYSLSEEYIEDKYPLNISNTLRIDCLVNQSGFRTELLRQINFLRKKKELIFYIDKTDVVAPFEVLWKVKNEGEKAKEKNCLRGGIIDSNMEHNKRRENSNFEGMHFVECYIIKNGFCVARDRIDVPISDE</sequence>
<reference evidence="4" key="1">
    <citation type="submission" date="2016-10" db="EMBL/GenBank/DDBJ databases">
        <authorList>
            <person name="Varghese N."/>
            <person name="Submissions S."/>
        </authorList>
    </citation>
    <scope>NUCLEOTIDE SEQUENCE [LARGE SCALE GENOMIC DNA]</scope>
    <source>
        <strain evidence="4">DSM 23313</strain>
    </source>
</reference>
<dbReference type="Pfam" id="PF18134">
    <property type="entry name" value="AGS_C"/>
    <property type="match status" value="1"/>
</dbReference>
<dbReference type="EMBL" id="FNDQ01000017">
    <property type="protein sequence ID" value="SDH81852.1"/>
    <property type="molecule type" value="Genomic_DNA"/>
</dbReference>
<dbReference type="Gene3D" id="3.30.460.10">
    <property type="entry name" value="Beta Polymerase, domain 2"/>
    <property type="match status" value="1"/>
</dbReference>
<name>A0A1G8FIE0_9FLAO</name>
<dbReference type="InterPro" id="IPR043519">
    <property type="entry name" value="NT_sf"/>
</dbReference>
<dbReference type="Proteomes" id="UP000243588">
    <property type="component" value="Unassembled WGS sequence"/>
</dbReference>
<dbReference type="RefSeq" id="WP_090409536.1">
    <property type="nucleotide sequence ID" value="NZ_FNDQ01000017.1"/>
</dbReference>
<accession>A0A1G8FIE0</accession>
<keyword evidence="4" id="KW-1185">Reference proteome</keyword>
<dbReference type="InterPro" id="IPR006116">
    <property type="entry name" value="NT_2-5OAS_ClassI-CCAase"/>
</dbReference>
<dbReference type="SUPFAM" id="SSF81301">
    <property type="entry name" value="Nucleotidyltransferase"/>
    <property type="match status" value="1"/>
</dbReference>
<dbReference type="Pfam" id="PF18144">
    <property type="entry name" value="SMODS"/>
    <property type="match status" value="1"/>
</dbReference>
<dbReference type="CDD" id="cd05400">
    <property type="entry name" value="NT_2-5OAS_ClassI-CCAase"/>
    <property type="match status" value="1"/>
</dbReference>
<evidence type="ECO:0000313" key="4">
    <source>
        <dbReference type="Proteomes" id="UP000243588"/>
    </source>
</evidence>
<dbReference type="InterPro" id="IPR040511">
    <property type="entry name" value="AGS_C"/>
</dbReference>
<protein>
    <recommendedName>
        <fullName evidence="2">Adenylyl/Guanylyl and SMODS C-terminal sensor domain-containing protein</fullName>
    </recommendedName>
</protein>
<dbReference type="AlphaFoldDB" id="A0A1G8FIE0"/>
<feature type="domain" description="Adenylyl/Guanylyl and SMODS C-terminal sensor" evidence="2">
    <location>
        <begin position="303"/>
        <end position="426"/>
    </location>
</feature>
<evidence type="ECO:0000259" key="2">
    <source>
        <dbReference type="Pfam" id="PF18134"/>
    </source>
</evidence>